<evidence type="ECO:0000256" key="1">
    <source>
        <dbReference type="SAM" id="MobiDB-lite"/>
    </source>
</evidence>
<feature type="region of interest" description="Disordered" evidence="1">
    <location>
        <begin position="170"/>
        <end position="191"/>
    </location>
</feature>
<dbReference type="CDD" id="cd12797">
    <property type="entry name" value="M23_peptidase"/>
    <property type="match status" value="1"/>
</dbReference>
<dbReference type="PROSITE" id="PS51782">
    <property type="entry name" value="LYSM"/>
    <property type="match status" value="1"/>
</dbReference>
<dbReference type="Proteomes" id="UP000626844">
    <property type="component" value="Unassembled WGS sequence"/>
</dbReference>
<accession>A0A926NBV2</accession>
<proteinExistence type="predicted"/>
<feature type="domain" description="LysM" evidence="2">
    <location>
        <begin position="201"/>
        <end position="244"/>
    </location>
</feature>
<dbReference type="PANTHER" id="PTHR21666">
    <property type="entry name" value="PEPTIDASE-RELATED"/>
    <property type="match status" value="1"/>
</dbReference>
<evidence type="ECO:0000313" key="3">
    <source>
        <dbReference type="EMBL" id="MBD1378654.1"/>
    </source>
</evidence>
<dbReference type="SUPFAM" id="SSF54106">
    <property type="entry name" value="LysM domain"/>
    <property type="match status" value="1"/>
</dbReference>
<dbReference type="Pfam" id="PF01476">
    <property type="entry name" value="LysM"/>
    <property type="match status" value="1"/>
</dbReference>
<dbReference type="PANTHER" id="PTHR21666:SF290">
    <property type="entry name" value="PEPTIDASE M23 DOMAIN PROTEIN"/>
    <property type="match status" value="1"/>
</dbReference>
<dbReference type="SMART" id="SM00257">
    <property type="entry name" value="LysM"/>
    <property type="match status" value="1"/>
</dbReference>
<keyword evidence="4" id="KW-1185">Reference proteome</keyword>
<evidence type="ECO:0000259" key="2">
    <source>
        <dbReference type="PROSITE" id="PS51782"/>
    </source>
</evidence>
<dbReference type="InterPro" id="IPR011055">
    <property type="entry name" value="Dup_hybrid_motif"/>
</dbReference>
<reference evidence="3" key="1">
    <citation type="submission" date="2020-09" db="EMBL/GenBank/DDBJ databases">
        <title>A novel bacterium of genus Bacillus, isolated from South China Sea.</title>
        <authorList>
            <person name="Huang H."/>
            <person name="Mo K."/>
            <person name="Hu Y."/>
        </authorList>
    </citation>
    <scope>NUCLEOTIDE SEQUENCE</scope>
    <source>
        <strain evidence="3">IB182487</strain>
    </source>
</reference>
<dbReference type="CDD" id="cd00118">
    <property type="entry name" value="LysM"/>
    <property type="match status" value="1"/>
</dbReference>
<dbReference type="InterPro" id="IPR018392">
    <property type="entry name" value="LysM"/>
</dbReference>
<dbReference type="RefSeq" id="WP_191154618.1">
    <property type="nucleotide sequence ID" value="NZ_JACXAI010000001.1"/>
</dbReference>
<protein>
    <submittedName>
        <fullName evidence="3">Peptidoglycan DD-metalloendopeptidase family protein</fullName>
    </submittedName>
</protein>
<dbReference type="Gene3D" id="2.70.70.10">
    <property type="entry name" value="Glucose Permease (Domain IIA)"/>
    <property type="match status" value="1"/>
</dbReference>
<dbReference type="EMBL" id="JACXAI010000001">
    <property type="protein sequence ID" value="MBD1378654.1"/>
    <property type="molecule type" value="Genomic_DNA"/>
</dbReference>
<gene>
    <name evidence="3" type="ORF">IC621_00290</name>
</gene>
<dbReference type="InterPro" id="IPR016047">
    <property type="entry name" value="M23ase_b-sheet_dom"/>
</dbReference>
<dbReference type="InterPro" id="IPR050570">
    <property type="entry name" value="Cell_wall_metabolism_enzyme"/>
</dbReference>
<dbReference type="InterPro" id="IPR036779">
    <property type="entry name" value="LysM_dom_sf"/>
</dbReference>
<dbReference type="SUPFAM" id="SSF51261">
    <property type="entry name" value="Duplicated hybrid motif"/>
    <property type="match status" value="1"/>
</dbReference>
<sequence length="246" mass="27157">MINHIKNFAVVVLLIFCMTFIFSGVMAKGQENGYPANWEVPVKGTITDTYGSREGHHKGIDIAAEAGSAILSVNEGVVTKSYYSKTYGHVVFVKHPDGFETVYAHLNKRLAEKGKKVSKGEKLGIIGNTGVSRGTHLHFEVHQGKWNIEKSESINPFLLVAAEQIESPGVASSSRIKEEDNSNLSTIEEQEPNKEVSKAVKTIIVEKGDTLWNISQEQKIEVAVLKDWNDLTSTLIFPGQELAVYQ</sequence>
<name>A0A926NBV2_9BACI</name>
<dbReference type="AlphaFoldDB" id="A0A926NBV2"/>
<dbReference type="Gene3D" id="3.10.350.10">
    <property type="entry name" value="LysM domain"/>
    <property type="match status" value="1"/>
</dbReference>
<dbReference type="GO" id="GO:0004222">
    <property type="term" value="F:metalloendopeptidase activity"/>
    <property type="evidence" value="ECO:0007669"/>
    <property type="project" value="TreeGrafter"/>
</dbReference>
<evidence type="ECO:0000313" key="4">
    <source>
        <dbReference type="Proteomes" id="UP000626844"/>
    </source>
</evidence>
<dbReference type="Pfam" id="PF01551">
    <property type="entry name" value="Peptidase_M23"/>
    <property type="match status" value="1"/>
</dbReference>
<organism evidence="3 4">
    <name type="scientific">Metabacillus arenae</name>
    <dbReference type="NCBI Taxonomy" id="2771434"/>
    <lineage>
        <taxon>Bacteria</taxon>
        <taxon>Bacillati</taxon>
        <taxon>Bacillota</taxon>
        <taxon>Bacilli</taxon>
        <taxon>Bacillales</taxon>
        <taxon>Bacillaceae</taxon>
        <taxon>Metabacillus</taxon>
    </lineage>
</organism>
<comment type="caution">
    <text evidence="3">The sequence shown here is derived from an EMBL/GenBank/DDBJ whole genome shotgun (WGS) entry which is preliminary data.</text>
</comment>